<dbReference type="GO" id="GO:0005524">
    <property type="term" value="F:ATP binding"/>
    <property type="evidence" value="ECO:0007669"/>
    <property type="project" value="UniProtKB-KW"/>
</dbReference>
<keyword evidence="2" id="KW-0597">Phosphoprotein</keyword>
<dbReference type="PANTHER" id="PTHR45630">
    <property type="entry name" value="CATION-TRANSPORTING ATPASE-RELATED"/>
    <property type="match status" value="1"/>
</dbReference>
<dbReference type="STRING" id="48709.A0A1D2MX34"/>
<feature type="region of interest" description="Disordered" evidence="11">
    <location>
        <begin position="808"/>
        <end position="827"/>
    </location>
</feature>
<dbReference type="SUPFAM" id="SSF81660">
    <property type="entry name" value="Metal cation-transporting ATPase, ATP-binding domain N"/>
    <property type="match status" value="1"/>
</dbReference>
<evidence type="ECO:0000256" key="1">
    <source>
        <dbReference type="ARBA" id="ARBA00004141"/>
    </source>
</evidence>
<dbReference type="SUPFAM" id="SSF56784">
    <property type="entry name" value="HAD-like"/>
    <property type="match status" value="1"/>
</dbReference>
<dbReference type="FunFam" id="3.40.1110.10:FF:000026">
    <property type="entry name" value="Cation-transporting ATPase"/>
    <property type="match status" value="1"/>
</dbReference>
<dbReference type="FunFam" id="3.40.50.1000:FF:000045">
    <property type="entry name" value="Cation-transporting ATPase"/>
    <property type="match status" value="1"/>
</dbReference>
<dbReference type="InterPro" id="IPR006544">
    <property type="entry name" value="P-type_TPase_V"/>
</dbReference>
<dbReference type="InterPro" id="IPR036412">
    <property type="entry name" value="HAD-like_sf"/>
</dbReference>
<evidence type="ECO:0000313" key="13">
    <source>
        <dbReference type="EMBL" id="ODM97522.1"/>
    </source>
</evidence>
<gene>
    <name evidence="13" type="ORF">Ocin01_09159</name>
</gene>
<evidence type="ECO:0000256" key="10">
    <source>
        <dbReference type="ARBA" id="ARBA00023136"/>
    </source>
</evidence>
<dbReference type="PANTHER" id="PTHR45630:SF8">
    <property type="entry name" value="CATION-TRANSPORTING ATPASE"/>
    <property type="match status" value="1"/>
</dbReference>
<dbReference type="NCBIfam" id="TIGR01657">
    <property type="entry name" value="P-ATPase-V"/>
    <property type="match status" value="1"/>
</dbReference>
<dbReference type="OrthoDB" id="48943at2759"/>
<dbReference type="GO" id="GO:0006874">
    <property type="term" value="P:intracellular calcium ion homeostasis"/>
    <property type="evidence" value="ECO:0007669"/>
    <property type="project" value="TreeGrafter"/>
</dbReference>
<evidence type="ECO:0000256" key="8">
    <source>
        <dbReference type="ARBA" id="ARBA00022967"/>
    </source>
</evidence>
<keyword evidence="7" id="KW-0460">Magnesium</keyword>
<evidence type="ECO:0000256" key="11">
    <source>
        <dbReference type="SAM" id="MobiDB-lite"/>
    </source>
</evidence>
<evidence type="ECO:0000313" key="14">
    <source>
        <dbReference type="Proteomes" id="UP000094527"/>
    </source>
</evidence>
<dbReference type="GO" id="GO:0140358">
    <property type="term" value="F:P-type transmembrane transporter activity"/>
    <property type="evidence" value="ECO:0007669"/>
    <property type="project" value="InterPro"/>
</dbReference>
<dbReference type="GO" id="GO:0016887">
    <property type="term" value="F:ATP hydrolysis activity"/>
    <property type="evidence" value="ECO:0007669"/>
    <property type="project" value="InterPro"/>
</dbReference>
<dbReference type="EMBL" id="LJIJ01000435">
    <property type="protein sequence ID" value="ODM97522.1"/>
    <property type="molecule type" value="Genomic_DNA"/>
</dbReference>
<feature type="transmembrane region" description="Helical" evidence="12">
    <location>
        <begin position="491"/>
        <end position="509"/>
    </location>
</feature>
<feature type="non-terminal residue" evidence="13">
    <location>
        <position position="1"/>
    </location>
</feature>
<keyword evidence="14" id="KW-1185">Reference proteome</keyword>
<dbReference type="Pfam" id="PF13246">
    <property type="entry name" value="Cation_ATPase"/>
    <property type="match status" value="1"/>
</dbReference>
<proteinExistence type="predicted"/>
<dbReference type="GO" id="GO:0015203">
    <property type="term" value="F:polyamine transmembrane transporter activity"/>
    <property type="evidence" value="ECO:0007669"/>
    <property type="project" value="TreeGrafter"/>
</dbReference>
<sequence>TGTLTEEGLDLWGAVPTTTGTGMGSNYETIYPSLATSPGFLPAVRHVNHLPNGPLLVGMAACHSLTRIDDDLIGDPLDLKMFEWTGWELEEPGVADNEKYDMVTPTIVRPGTAEVNDNVPSTKSRNSVGTDYEVGVVRQFPFSSSLQRMSVITKRPGEREFELYCKGSPEMIVSLSTPESVPENFTATLERYTQHGYRVIAMASRTLQQNYAKAQRVVREEVETGLTFLGLIVLENRLKPETTAAISVHKNAGIRTIMVTGDNMLTAISVARECRMIEQQEKVIVITTEADKTGTEAKDSERQTLFYSYATKAGAADSEGTQSPVSVGSGCGSIMEQTLINVEPPANRYVFAITGNAFSVAKNFYPEILPRILVRGAVFARMNPDQKQQLVEHLQALGYFVAMCGDGANDCGALKAAHAGISLSEAESSVASPFTSKEANITCVPNLIREGRAALVTSFGIFKYMAIYSLTQFISVIVLYTIGSNLADKQFLYIDLFLISVFAFTFGHTEPCPGPLVKQPPSANLVSVPPIVSIIAHMITILGTQLLSFKYVQQQPWFTPYIVKEDEYASYENYAVFSVSAFQYIIMAVVFSQGSPYRKGFWTNKYLMLALVGLTTLTGYIVLYPDSWVIGQLELQLPPSMEFRLTLIGFIVCNFVIAVLIEQGIVNFLLSKRRSNKPPAAKHGYLQIDQELSSREDWPPVSSTPNGSVKGSSTDFSKRKLILSADTKSRTLERPTLTKVNANEEDGVTRRGTRRHSSSVSIPIPMADYVGLQPQFLPASNNQHPYSLSVDNSDSIAAHINNTLNNANLNNKGSHSDCHIPPPQYQS</sequence>
<evidence type="ECO:0000256" key="3">
    <source>
        <dbReference type="ARBA" id="ARBA00022692"/>
    </source>
</evidence>
<evidence type="ECO:0000256" key="2">
    <source>
        <dbReference type="ARBA" id="ARBA00022553"/>
    </source>
</evidence>
<comment type="caution">
    <text evidence="13">The sequence shown here is derived from an EMBL/GenBank/DDBJ whole genome shotgun (WGS) entry which is preliminary data.</text>
</comment>
<dbReference type="GO" id="GO:0019829">
    <property type="term" value="F:ATPase-coupled monoatomic cation transmembrane transporter activity"/>
    <property type="evidence" value="ECO:0007669"/>
    <property type="project" value="TreeGrafter"/>
</dbReference>
<keyword evidence="4" id="KW-0479">Metal-binding</keyword>
<evidence type="ECO:0000256" key="5">
    <source>
        <dbReference type="ARBA" id="ARBA00022741"/>
    </source>
</evidence>
<feature type="transmembrane region" description="Helical" evidence="12">
    <location>
        <begin position="606"/>
        <end position="625"/>
    </location>
</feature>
<feature type="transmembrane region" description="Helical" evidence="12">
    <location>
        <begin position="645"/>
        <end position="670"/>
    </location>
</feature>
<dbReference type="GO" id="GO:0046872">
    <property type="term" value="F:metal ion binding"/>
    <property type="evidence" value="ECO:0007669"/>
    <property type="project" value="UniProtKB-KW"/>
</dbReference>
<dbReference type="InterPro" id="IPR023298">
    <property type="entry name" value="ATPase_P-typ_TM_dom_sf"/>
</dbReference>
<dbReference type="NCBIfam" id="TIGR01494">
    <property type="entry name" value="ATPase_P-type"/>
    <property type="match status" value="1"/>
</dbReference>
<keyword evidence="8" id="KW-1278">Translocase</keyword>
<reference evidence="13 14" key="1">
    <citation type="journal article" date="2016" name="Genome Biol. Evol.">
        <title>Gene Family Evolution Reflects Adaptation to Soil Environmental Stressors in the Genome of the Collembolan Orchesella cincta.</title>
        <authorList>
            <person name="Faddeeva-Vakhrusheva A."/>
            <person name="Derks M.F."/>
            <person name="Anvar S.Y."/>
            <person name="Agamennone V."/>
            <person name="Suring W."/>
            <person name="Smit S."/>
            <person name="van Straalen N.M."/>
            <person name="Roelofs D."/>
        </authorList>
    </citation>
    <scope>NUCLEOTIDE SEQUENCE [LARGE SCALE GENOMIC DNA]</scope>
    <source>
        <tissue evidence="13">Mixed pool</tissue>
    </source>
</reference>
<dbReference type="Gene3D" id="3.40.50.1000">
    <property type="entry name" value="HAD superfamily/HAD-like"/>
    <property type="match status" value="1"/>
</dbReference>
<keyword evidence="9 12" id="KW-1133">Transmembrane helix</keyword>
<comment type="subcellular location">
    <subcellularLocation>
        <location evidence="1">Membrane</location>
        <topology evidence="1">Multi-pass membrane protein</topology>
    </subcellularLocation>
</comment>
<dbReference type="InterPro" id="IPR023214">
    <property type="entry name" value="HAD_sf"/>
</dbReference>
<evidence type="ECO:0000256" key="6">
    <source>
        <dbReference type="ARBA" id="ARBA00022840"/>
    </source>
</evidence>
<accession>A0A1D2MX34</accession>
<evidence type="ECO:0000256" key="4">
    <source>
        <dbReference type="ARBA" id="ARBA00022723"/>
    </source>
</evidence>
<dbReference type="Proteomes" id="UP000094527">
    <property type="component" value="Unassembled WGS sequence"/>
</dbReference>
<evidence type="ECO:0000256" key="12">
    <source>
        <dbReference type="SAM" id="Phobius"/>
    </source>
</evidence>
<evidence type="ECO:0000256" key="9">
    <source>
        <dbReference type="ARBA" id="ARBA00022989"/>
    </source>
</evidence>
<evidence type="ECO:0000256" key="7">
    <source>
        <dbReference type="ARBA" id="ARBA00022842"/>
    </source>
</evidence>
<keyword evidence="6" id="KW-0067">ATP-binding</keyword>
<feature type="transmembrane region" description="Helical" evidence="12">
    <location>
        <begin position="461"/>
        <end position="482"/>
    </location>
</feature>
<feature type="region of interest" description="Disordered" evidence="11">
    <location>
        <begin position="695"/>
        <end position="714"/>
    </location>
</feature>
<feature type="transmembrane region" description="Helical" evidence="12">
    <location>
        <begin position="574"/>
        <end position="594"/>
    </location>
</feature>
<dbReference type="InterPro" id="IPR023299">
    <property type="entry name" value="ATPase_P-typ_cyto_dom_N"/>
</dbReference>
<dbReference type="AlphaFoldDB" id="A0A1D2MX34"/>
<name>A0A1D2MX34_ORCCI</name>
<dbReference type="OMA" id="GMAACHS"/>
<dbReference type="GO" id="GO:0016020">
    <property type="term" value="C:membrane"/>
    <property type="evidence" value="ECO:0007669"/>
    <property type="project" value="UniProtKB-SubCell"/>
</dbReference>
<dbReference type="Gene3D" id="3.40.1110.10">
    <property type="entry name" value="Calcium-transporting ATPase, cytoplasmic domain N"/>
    <property type="match status" value="1"/>
</dbReference>
<organism evidence="13 14">
    <name type="scientific">Orchesella cincta</name>
    <name type="common">Springtail</name>
    <name type="synonym">Podura cincta</name>
    <dbReference type="NCBI Taxonomy" id="48709"/>
    <lineage>
        <taxon>Eukaryota</taxon>
        <taxon>Metazoa</taxon>
        <taxon>Ecdysozoa</taxon>
        <taxon>Arthropoda</taxon>
        <taxon>Hexapoda</taxon>
        <taxon>Collembola</taxon>
        <taxon>Entomobryomorpha</taxon>
        <taxon>Entomobryoidea</taxon>
        <taxon>Orchesellidae</taxon>
        <taxon>Orchesellinae</taxon>
        <taxon>Orchesella</taxon>
    </lineage>
</organism>
<dbReference type="InterPro" id="IPR001757">
    <property type="entry name" value="P_typ_ATPase"/>
</dbReference>
<feature type="compositionally biased region" description="Polar residues" evidence="11">
    <location>
        <begin position="701"/>
        <end position="714"/>
    </location>
</feature>
<keyword evidence="10 12" id="KW-0472">Membrane</keyword>
<protein>
    <submittedName>
        <fullName evidence="13">Putative cation-transporting ATPase 13A3</fullName>
    </submittedName>
</protein>
<keyword evidence="5" id="KW-0547">Nucleotide-binding</keyword>
<dbReference type="SUPFAM" id="SSF81665">
    <property type="entry name" value="Calcium ATPase, transmembrane domain M"/>
    <property type="match status" value="1"/>
</dbReference>
<keyword evidence="3 12" id="KW-0812">Transmembrane</keyword>